<sequence>MRSKGHSKVKSLHTVQEVSNTKTFFISRITQRSFLKNALAPLPLEQSPQIQVPTPLSGRVVARKVFKGTSLKTQGSVLDCEKKNQQSLFQVIASEKFKNIISEGKLRKEEQTLFTLEGPLTFKDRQREKIFKQSLNIENQYMQQEDNQNIQIFLKNMRQIITTSHIQHNDIQTNENSFLSDNFKTQMTSPRFTFTNHLSTIQLQNQPTQLYKVGSTSLLDPIEEKKEQMKPTMQPTMQINKKKLTISVSNPENQIGVYQFNVPDYCKKLEDKIEEVQEYTDKPKHVLKQALQFVSKFDVNIDFLITQKNDIQILQIHFKDYWYSRSRECTRR</sequence>
<proteinExistence type="predicted"/>
<dbReference type="RefSeq" id="XP_001443522.1">
    <property type="nucleotide sequence ID" value="XM_001443485.1"/>
</dbReference>
<keyword evidence="2" id="KW-1185">Reference proteome</keyword>
<dbReference type="Proteomes" id="UP000000600">
    <property type="component" value="Unassembled WGS sequence"/>
</dbReference>
<reference evidence="1 2" key="1">
    <citation type="journal article" date="2006" name="Nature">
        <title>Global trends of whole-genome duplications revealed by the ciliate Paramecium tetraurelia.</title>
        <authorList>
            <consortium name="Genoscope"/>
            <person name="Aury J.-M."/>
            <person name="Jaillon O."/>
            <person name="Duret L."/>
            <person name="Noel B."/>
            <person name="Jubin C."/>
            <person name="Porcel B.M."/>
            <person name="Segurens B."/>
            <person name="Daubin V."/>
            <person name="Anthouard V."/>
            <person name="Aiach N."/>
            <person name="Arnaiz O."/>
            <person name="Billaut A."/>
            <person name="Beisson J."/>
            <person name="Blanc I."/>
            <person name="Bouhouche K."/>
            <person name="Camara F."/>
            <person name="Duharcourt S."/>
            <person name="Guigo R."/>
            <person name="Gogendeau D."/>
            <person name="Katinka M."/>
            <person name="Keller A.-M."/>
            <person name="Kissmehl R."/>
            <person name="Klotz C."/>
            <person name="Koll F."/>
            <person name="Le Moue A."/>
            <person name="Lepere C."/>
            <person name="Malinsky S."/>
            <person name="Nowacki M."/>
            <person name="Nowak J.K."/>
            <person name="Plattner H."/>
            <person name="Poulain J."/>
            <person name="Ruiz F."/>
            <person name="Serrano V."/>
            <person name="Zagulski M."/>
            <person name="Dessen P."/>
            <person name="Betermier M."/>
            <person name="Weissenbach J."/>
            <person name="Scarpelli C."/>
            <person name="Schachter V."/>
            <person name="Sperling L."/>
            <person name="Meyer E."/>
            <person name="Cohen J."/>
            <person name="Wincker P."/>
        </authorList>
    </citation>
    <scope>NUCLEOTIDE SEQUENCE [LARGE SCALE GENOMIC DNA]</scope>
    <source>
        <strain evidence="1 2">Stock d4-2</strain>
    </source>
</reference>
<dbReference type="GeneID" id="5029307"/>
<evidence type="ECO:0000313" key="1">
    <source>
        <dbReference type="EMBL" id="CAK76125.1"/>
    </source>
</evidence>
<evidence type="ECO:0000313" key="2">
    <source>
        <dbReference type="Proteomes" id="UP000000600"/>
    </source>
</evidence>
<gene>
    <name evidence="1" type="ORF">GSPATT00011698001</name>
</gene>
<protein>
    <submittedName>
        <fullName evidence="1">Uncharacterized protein</fullName>
    </submittedName>
</protein>
<dbReference type="AlphaFoldDB" id="A0CZA8"/>
<name>A0CZA8_PARTE</name>
<organism evidence="1 2">
    <name type="scientific">Paramecium tetraurelia</name>
    <dbReference type="NCBI Taxonomy" id="5888"/>
    <lineage>
        <taxon>Eukaryota</taxon>
        <taxon>Sar</taxon>
        <taxon>Alveolata</taxon>
        <taxon>Ciliophora</taxon>
        <taxon>Intramacronucleata</taxon>
        <taxon>Oligohymenophorea</taxon>
        <taxon>Peniculida</taxon>
        <taxon>Parameciidae</taxon>
        <taxon>Paramecium</taxon>
    </lineage>
</organism>
<dbReference type="InParanoid" id="A0CZA8"/>
<dbReference type="HOGENOM" id="CLU_062950_0_0_1"/>
<accession>A0CZA8</accession>
<dbReference type="EMBL" id="CT868230">
    <property type="protein sequence ID" value="CAK76125.1"/>
    <property type="molecule type" value="Genomic_DNA"/>
</dbReference>
<dbReference type="KEGG" id="ptm:GSPATT00011698001"/>